<keyword evidence="3" id="KW-0378">Hydrolase</keyword>
<dbReference type="AlphaFoldDB" id="A0A316HTQ7"/>
<reference evidence="3 4" key="1">
    <citation type="submission" date="2018-05" db="EMBL/GenBank/DDBJ databases">
        <title>Genomic Encyclopedia of Type Strains, Phase IV (KMG-IV): sequencing the most valuable type-strain genomes for metagenomic binning, comparative biology and taxonomic classification.</title>
        <authorList>
            <person name="Goeker M."/>
        </authorList>
    </citation>
    <scope>NUCLEOTIDE SEQUENCE [LARGE SCALE GENOMIC DNA]</scope>
    <source>
        <strain evidence="3 4">DSM 14263</strain>
    </source>
</reference>
<accession>A0A316HTQ7</accession>
<organism evidence="3 4">
    <name type="scientific">Fulvimonas soli</name>
    <dbReference type="NCBI Taxonomy" id="155197"/>
    <lineage>
        <taxon>Bacteria</taxon>
        <taxon>Pseudomonadati</taxon>
        <taxon>Pseudomonadota</taxon>
        <taxon>Gammaproteobacteria</taxon>
        <taxon>Lysobacterales</taxon>
        <taxon>Rhodanobacteraceae</taxon>
        <taxon>Fulvimonas</taxon>
    </lineage>
</organism>
<dbReference type="GO" id="GO:0046872">
    <property type="term" value="F:metal ion binding"/>
    <property type="evidence" value="ECO:0007669"/>
    <property type="project" value="UniProtKB-KW"/>
</dbReference>
<dbReference type="InterPro" id="IPR011234">
    <property type="entry name" value="Fumarylacetoacetase-like_C"/>
</dbReference>
<comment type="caution">
    <text evidence="3">The sequence shown here is derived from an EMBL/GenBank/DDBJ whole genome shotgun (WGS) entry which is preliminary data.</text>
</comment>
<dbReference type="RefSeq" id="WP_109724495.1">
    <property type="nucleotide sequence ID" value="NZ_MSZV01000102.1"/>
</dbReference>
<dbReference type="Proteomes" id="UP000245812">
    <property type="component" value="Unassembled WGS sequence"/>
</dbReference>
<protein>
    <submittedName>
        <fullName evidence="3">Fumarylpyruvate hydrolase</fullName>
    </submittedName>
</protein>
<evidence type="ECO:0000259" key="2">
    <source>
        <dbReference type="Pfam" id="PF01557"/>
    </source>
</evidence>
<name>A0A316HTQ7_9GAMM</name>
<dbReference type="PANTHER" id="PTHR11820">
    <property type="entry name" value="ACYLPYRUVASE"/>
    <property type="match status" value="1"/>
</dbReference>
<dbReference type="SUPFAM" id="SSF56529">
    <property type="entry name" value="FAH"/>
    <property type="match status" value="1"/>
</dbReference>
<dbReference type="EMBL" id="QGHC01000013">
    <property type="protein sequence ID" value="PWK83505.1"/>
    <property type="molecule type" value="Genomic_DNA"/>
</dbReference>
<dbReference type="GO" id="GO:0018773">
    <property type="term" value="F:acetylpyruvate hydrolase activity"/>
    <property type="evidence" value="ECO:0007669"/>
    <property type="project" value="TreeGrafter"/>
</dbReference>
<evidence type="ECO:0000313" key="4">
    <source>
        <dbReference type="Proteomes" id="UP000245812"/>
    </source>
</evidence>
<dbReference type="InterPro" id="IPR036663">
    <property type="entry name" value="Fumarylacetoacetase_C_sf"/>
</dbReference>
<proteinExistence type="predicted"/>
<evidence type="ECO:0000313" key="3">
    <source>
        <dbReference type="EMBL" id="PWK83505.1"/>
    </source>
</evidence>
<evidence type="ECO:0000256" key="1">
    <source>
        <dbReference type="ARBA" id="ARBA00022723"/>
    </source>
</evidence>
<feature type="domain" description="Fumarylacetoacetase-like C-terminal" evidence="2">
    <location>
        <begin position="27"/>
        <end position="228"/>
    </location>
</feature>
<keyword evidence="1" id="KW-0479">Metal-binding</keyword>
<dbReference type="Pfam" id="PF01557">
    <property type="entry name" value="FAA_hydrolase"/>
    <property type="match status" value="1"/>
</dbReference>
<sequence>MRYVIDPPVPPSLPVVGSGLRFPVRRIFCIGRNYAEHAREMGAAVDRETPLFFCKPADAVVADGADVPYPQATAELHHEVEMVVALGRGGRDLAPAEAPALVFGYGVGLDLTRRDLQAQAKAKNHPWDVAKAFDHSAPVSALRPAAEARPDADTRLSLDVNGERRQQGRLGDMVHDVPAILAALSRLFELKAGDLVFTGTPAGVAALARGDRFHAELEGIATLDGRIV</sequence>
<keyword evidence="3" id="KW-0670">Pyruvate</keyword>
<dbReference type="OrthoDB" id="9805307at2"/>
<keyword evidence="4" id="KW-1185">Reference proteome</keyword>
<gene>
    <name evidence="3" type="ORF">C7456_11338</name>
</gene>
<dbReference type="Gene3D" id="3.90.850.10">
    <property type="entry name" value="Fumarylacetoacetase-like, C-terminal domain"/>
    <property type="match status" value="1"/>
</dbReference>
<dbReference type="PANTHER" id="PTHR11820:SF90">
    <property type="entry name" value="FLUTATHIONE S-TRANSFERASE"/>
    <property type="match status" value="1"/>
</dbReference>